<dbReference type="PANTHER" id="PTHR47718">
    <property type="entry name" value="OS01G0519700 PROTEIN"/>
    <property type="match status" value="1"/>
</dbReference>
<gene>
    <name evidence="1" type="ORF">A4A49_51120</name>
</gene>
<dbReference type="AlphaFoldDB" id="A0A1J6I7P1"/>
<protein>
    <submittedName>
        <fullName evidence="1">Uncharacterized protein</fullName>
    </submittedName>
</protein>
<dbReference type="Gramene" id="OIT00522">
    <property type="protein sequence ID" value="OIT00522"/>
    <property type="gene ID" value="A4A49_51120"/>
</dbReference>
<name>A0A1J6I7P1_NICAT</name>
<comment type="caution">
    <text evidence="1">The sequence shown here is derived from an EMBL/GenBank/DDBJ whole genome shotgun (WGS) entry which is preliminary data.</text>
</comment>
<evidence type="ECO:0000313" key="2">
    <source>
        <dbReference type="Proteomes" id="UP000187609"/>
    </source>
</evidence>
<dbReference type="Proteomes" id="UP000187609">
    <property type="component" value="Unassembled WGS sequence"/>
</dbReference>
<dbReference type="STRING" id="49451.A0A1J6I7P1"/>
<sequence length="124" mass="14594">MISFKHQFSNSPFMVDRFIKEHNHEMASPKKRHLLRSARSITKSKGLVIENMVNARIKLIARYSYLAEEAGGADVLDKQMRHSYVQLDLEGRIANFFWRDGRSRIYYEIFGDVVSFDTTYRTNK</sequence>
<accession>A0A1J6I7P1</accession>
<keyword evidence="2" id="KW-1185">Reference proteome</keyword>
<organism evidence="1 2">
    <name type="scientific">Nicotiana attenuata</name>
    <name type="common">Coyote tobacco</name>
    <dbReference type="NCBI Taxonomy" id="49451"/>
    <lineage>
        <taxon>Eukaryota</taxon>
        <taxon>Viridiplantae</taxon>
        <taxon>Streptophyta</taxon>
        <taxon>Embryophyta</taxon>
        <taxon>Tracheophyta</taxon>
        <taxon>Spermatophyta</taxon>
        <taxon>Magnoliopsida</taxon>
        <taxon>eudicotyledons</taxon>
        <taxon>Gunneridae</taxon>
        <taxon>Pentapetalae</taxon>
        <taxon>asterids</taxon>
        <taxon>lamiids</taxon>
        <taxon>Solanales</taxon>
        <taxon>Solanaceae</taxon>
        <taxon>Nicotianoideae</taxon>
        <taxon>Nicotianeae</taxon>
        <taxon>Nicotiana</taxon>
    </lineage>
</organism>
<dbReference type="PANTHER" id="PTHR47718:SF17">
    <property type="entry name" value="PROTEIN FAR1-RELATED SEQUENCE 5-LIKE"/>
    <property type="match status" value="1"/>
</dbReference>
<evidence type="ECO:0000313" key="1">
    <source>
        <dbReference type="EMBL" id="OIT00522.1"/>
    </source>
</evidence>
<proteinExistence type="predicted"/>
<reference evidence="1" key="1">
    <citation type="submission" date="2016-11" db="EMBL/GenBank/DDBJ databases">
        <title>The genome of Nicotiana attenuata.</title>
        <authorList>
            <person name="Xu S."/>
            <person name="Brockmoeller T."/>
            <person name="Gaquerel E."/>
            <person name="Navarro A."/>
            <person name="Kuhl H."/>
            <person name="Gase K."/>
            <person name="Ling Z."/>
            <person name="Zhou W."/>
            <person name="Kreitzer C."/>
            <person name="Stanke M."/>
            <person name="Tang H."/>
            <person name="Lyons E."/>
            <person name="Pandey P."/>
            <person name="Pandey S.P."/>
            <person name="Timmermann B."/>
            <person name="Baldwin I.T."/>
        </authorList>
    </citation>
    <scope>NUCLEOTIDE SEQUENCE [LARGE SCALE GENOMIC DNA]</scope>
    <source>
        <strain evidence="1">UT</strain>
    </source>
</reference>
<dbReference type="EMBL" id="MJEQ01037189">
    <property type="protein sequence ID" value="OIT00522.1"/>
    <property type="molecule type" value="Genomic_DNA"/>
</dbReference>